<dbReference type="GO" id="GO:0042597">
    <property type="term" value="C:periplasmic space"/>
    <property type="evidence" value="ECO:0007669"/>
    <property type="project" value="UniProtKB-SubCell"/>
</dbReference>
<keyword evidence="4" id="KW-1185">Reference proteome</keyword>
<comment type="similarity">
    <text evidence="2">Belongs to the bacterial solute-binding protein 1 family.</text>
</comment>
<comment type="subcellular location">
    <subcellularLocation>
        <location evidence="1">Periplasm</location>
    </subcellularLocation>
</comment>
<comment type="caution">
    <text evidence="3">The sequence shown here is derived from an EMBL/GenBank/DDBJ whole genome shotgun (WGS) entry which is preliminary data.</text>
</comment>
<dbReference type="PANTHER" id="PTHR43649:SF12">
    <property type="entry name" value="DIACETYLCHITOBIOSE BINDING PROTEIN DASA"/>
    <property type="match status" value="1"/>
</dbReference>
<proteinExistence type="inferred from homology"/>
<dbReference type="PANTHER" id="PTHR43649">
    <property type="entry name" value="ARABINOSE-BINDING PROTEIN-RELATED"/>
    <property type="match status" value="1"/>
</dbReference>
<evidence type="ECO:0000256" key="2">
    <source>
        <dbReference type="ARBA" id="ARBA00008520"/>
    </source>
</evidence>
<accession>A0AAE3EPP7</accession>
<name>A0AAE3EPP7_9FLAO</name>
<dbReference type="AlphaFoldDB" id="A0AAE3EPP7"/>
<dbReference type="RefSeq" id="WP_237239130.1">
    <property type="nucleotide sequence ID" value="NZ_JAKKDU010000005.1"/>
</dbReference>
<dbReference type="InterPro" id="IPR050490">
    <property type="entry name" value="Bact_solute-bd_prot1"/>
</dbReference>
<dbReference type="InterPro" id="IPR006059">
    <property type="entry name" value="SBP"/>
</dbReference>
<evidence type="ECO:0000313" key="4">
    <source>
        <dbReference type="Proteomes" id="UP001199795"/>
    </source>
</evidence>
<dbReference type="SUPFAM" id="SSF53850">
    <property type="entry name" value="Periplasmic binding protein-like II"/>
    <property type="match status" value="1"/>
</dbReference>
<evidence type="ECO:0000256" key="1">
    <source>
        <dbReference type="ARBA" id="ARBA00004418"/>
    </source>
</evidence>
<dbReference type="Pfam" id="PF01547">
    <property type="entry name" value="SBP_bac_1"/>
    <property type="match status" value="1"/>
</dbReference>
<gene>
    <name evidence="3" type="ORF">L3X37_05300</name>
</gene>
<evidence type="ECO:0000313" key="3">
    <source>
        <dbReference type="EMBL" id="MCF7567780.1"/>
    </source>
</evidence>
<dbReference type="Proteomes" id="UP001199795">
    <property type="component" value="Unassembled WGS sequence"/>
</dbReference>
<reference evidence="3" key="1">
    <citation type="submission" date="2022-01" db="EMBL/GenBank/DDBJ databases">
        <title>Draft genome sequence of Sabulilitoribacter arenilitoris KCTC 52401.</title>
        <authorList>
            <person name="Oh J.-S."/>
        </authorList>
    </citation>
    <scope>NUCLEOTIDE SEQUENCE</scope>
    <source>
        <strain evidence="3">HMF6543</strain>
    </source>
</reference>
<organism evidence="3 4">
    <name type="scientific">Wocania arenilitoris</name>
    <dbReference type="NCBI Taxonomy" id="2044858"/>
    <lineage>
        <taxon>Bacteria</taxon>
        <taxon>Pseudomonadati</taxon>
        <taxon>Bacteroidota</taxon>
        <taxon>Flavobacteriia</taxon>
        <taxon>Flavobacteriales</taxon>
        <taxon>Flavobacteriaceae</taxon>
        <taxon>Wocania</taxon>
    </lineage>
</organism>
<sequence>MNTKKKIALKGIAWNHTRGFTSVVATAQRFEELNPNVRITWEKRSLQAFADASLDELTNKYDLLIMDNPHISIAARDNNLLAFDDFLSTEFIEELAKNSVGKSHVSYNVNNKQWTLATDAATPIATWREDLISKHNIRIPKTWEDLLALTKTGKVAFASIPIDTLMHHYMLCSALGASIFTSKTEVAPQAIMINAIKMYKELVDLAPSYCLEMNPIHIAELMTSTDEIIYSPFNYGYSNYSKKNYADKILKAGGLVSFNGKRLRSILGGAGIAVSSNTKHPKIAMKYAQFNAIEKTQSGLYFDFGGQPGHRQSWLNEEVNKQSNNFFIDTLQTLDEAIMRPQYYGYMYFQDNASPIVHDAISGKISAEKAVNKLNAIYTESHKL</sequence>
<protein>
    <submittedName>
        <fullName evidence="3">ABC transporter substrate-binding protein</fullName>
    </submittedName>
</protein>
<dbReference type="EMBL" id="JAKKDU010000005">
    <property type="protein sequence ID" value="MCF7567780.1"/>
    <property type="molecule type" value="Genomic_DNA"/>
</dbReference>
<dbReference type="Gene3D" id="3.40.190.10">
    <property type="entry name" value="Periplasmic binding protein-like II"/>
    <property type="match status" value="2"/>
</dbReference>